<accession>A0ACC0XYK4</accession>
<reference evidence="2" key="1">
    <citation type="journal article" date="2023" name="G3 (Bethesda)">
        <title>Genome assembly and association tests identify interacting loci associated with vigor, precocity, and sex in interspecific pistachio rootstocks.</title>
        <authorList>
            <person name="Palmer W."/>
            <person name="Jacygrad E."/>
            <person name="Sagayaradj S."/>
            <person name="Cavanaugh K."/>
            <person name="Han R."/>
            <person name="Bertier L."/>
            <person name="Beede B."/>
            <person name="Kafkas S."/>
            <person name="Golino D."/>
            <person name="Preece J."/>
            <person name="Michelmore R."/>
        </authorList>
    </citation>
    <scope>NUCLEOTIDE SEQUENCE [LARGE SCALE GENOMIC DNA]</scope>
</reference>
<dbReference type="EMBL" id="CM047744">
    <property type="protein sequence ID" value="KAJ0027218.1"/>
    <property type="molecule type" value="Genomic_DNA"/>
</dbReference>
<sequence length="486" mass="54206">MFILFLFRAPSANTISLNFTSFDPGASNIVYEGDAKPISGVIELNEVDRQSCVGRASYAYPVPIWESSTGLLTNFTTRFSFTINRVLHHSPGSGLAFFLASVNYPLPPNSAGGCFGLYSNNGTRTYSQYTLVTVEFDSYVNQWDPNMMHVGINNNSISSSNYTEWDNLSHIGNKTNVLVTYSATSKKLNVFWSYDEEPTSDANSSLSYQIDLRKAVPERVVIGFSASTGGHIERHTINSWEFSSSLEEREKTGGKFWILVAACCFCFLTVGIVIGGIFVIEKRKQKVDKIESRISITEDLEKDAFPKRFCYQELVTATDNFSITKQLGQALRYLHEEAEPYVLHRDIKSANVLLNTDFSTKLGDFGVAKVVNSWSQNQATNVVGTVGYLAPEYLRDGRTTKESDMFSFGVAADTRLEMKFESRELECLLIVGLWCTHPVDMERPSAGQVIQLLNFEATLPELPQELHNPAFVPRPLSPDSDDSSEA</sequence>
<dbReference type="Proteomes" id="UP001163603">
    <property type="component" value="Chromosome 9"/>
</dbReference>
<protein>
    <submittedName>
        <fullName evidence="1">Uncharacterized protein</fullName>
    </submittedName>
</protein>
<proteinExistence type="predicted"/>
<gene>
    <name evidence="1" type="ORF">Pint_36179</name>
</gene>
<comment type="caution">
    <text evidence="1">The sequence shown here is derived from an EMBL/GenBank/DDBJ whole genome shotgun (WGS) entry which is preliminary data.</text>
</comment>
<name>A0ACC0XYK4_9ROSI</name>
<evidence type="ECO:0000313" key="1">
    <source>
        <dbReference type="EMBL" id="KAJ0027218.1"/>
    </source>
</evidence>
<organism evidence="1 2">
    <name type="scientific">Pistacia integerrima</name>
    <dbReference type="NCBI Taxonomy" id="434235"/>
    <lineage>
        <taxon>Eukaryota</taxon>
        <taxon>Viridiplantae</taxon>
        <taxon>Streptophyta</taxon>
        <taxon>Embryophyta</taxon>
        <taxon>Tracheophyta</taxon>
        <taxon>Spermatophyta</taxon>
        <taxon>Magnoliopsida</taxon>
        <taxon>eudicotyledons</taxon>
        <taxon>Gunneridae</taxon>
        <taxon>Pentapetalae</taxon>
        <taxon>rosids</taxon>
        <taxon>malvids</taxon>
        <taxon>Sapindales</taxon>
        <taxon>Anacardiaceae</taxon>
        <taxon>Pistacia</taxon>
    </lineage>
</organism>
<evidence type="ECO:0000313" key="2">
    <source>
        <dbReference type="Proteomes" id="UP001163603"/>
    </source>
</evidence>
<keyword evidence="2" id="KW-1185">Reference proteome</keyword>